<dbReference type="AlphaFoldDB" id="A0A1I7EW99"/>
<reference evidence="2 3" key="1">
    <citation type="submission" date="2016-10" db="EMBL/GenBank/DDBJ databases">
        <authorList>
            <person name="de Groot N.N."/>
        </authorList>
    </citation>
    <scope>NUCLEOTIDE SEQUENCE [LARGE SCALE GENOMIC DNA]</scope>
    <source>
        <strain evidence="2 3">KHGC13</strain>
    </source>
</reference>
<dbReference type="GO" id="GO:0016787">
    <property type="term" value="F:hydrolase activity"/>
    <property type="evidence" value="ECO:0007669"/>
    <property type="project" value="UniProtKB-KW"/>
</dbReference>
<dbReference type="Gene3D" id="3.40.1080.20">
    <property type="entry name" value="Acetyl-CoA hydrolase/transferase C-terminal domain"/>
    <property type="match status" value="1"/>
</dbReference>
<dbReference type="InterPro" id="IPR037171">
    <property type="entry name" value="NagB/RpiA_transferase-like"/>
</dbReference>
<dbReference type="Pfam" id="PF13336">
    <property type="entry name" value="AcetylCoA_hyd_C"/>
    <property type="match status" value="1"/>
</dbReference>
<evidence type="ECO:0000259" key="1">
    <source>
        <dbReference type="Pfam" id="PF13336"/>
    </source>
</evidence>
<protein>
    <submittedName>
        <fullName evidence="2">Acyl-CoA hydrolase</fullName>
    </submittedName>
</protein>
<dbReference type="InterPro" id="IPR026888">
    <property type="entry name" value="AcetylCoA_hyd_C"/>
</dbReference>
<organism evidence="2 3">
    <name type="scientific">Eubacterium pyruvativorans</name>
    <dbReference type="NCBI Taxonomy" id="155865"/>
    <lineage>
        <taxon>Bacteria</taxon>
        <taxon>Bacillati</taxon>
        <taxon>Bacillota</taxon>
        <taxon>Clostridia</taxon>
        <taxon>Eubacteriales</taxon>
        <taxon>Eubacteriaceae</taxon>
        <taxon>Eubacterium</taxon>
    </lineage>
</organism>
<dbReference type="GO" id="GO:0006083">
    <property type="term" value="P:acetate metabolic process"/>
    <property type="evidence" value="ECO:0007669"/>
    <property type="project" value="InterPro"/>
</dbReference>
<name>A0A1I7EW99_9FIRM</name>
<dbReference type="STRING" id="155865.SAMN05216515_10248"/>
<dbReference type="GO" id="GO:0008775">
    <property type="term" value="F:acetate CoA-transferase activity"/>
    <property type="evidence" value="ECO:0007669"/>
    <property type="project" value="InterPro"/>
</dbReference>
<dbReference type="Proteomes" id="UP000198817">
    <property type="component" value="Unassembled WGS sequence"/>
</dbReference>
<sequence length="428" mass="47321">MRRNRGQITVDEALDDIRSGDLIAAGMYTAEPKQIFRRIHEICGRVRNVSLWTCLLGEDYPFITDPAYWDTFRFYSIFNGPQMRRCMKEGAGAFLPNNLCYLGEEQVARRTPDIYFGAATLPEEDGTLWLAPSLQTELENFRAAKIRILELNPHVPRIFGASKIHMEDLDGYILSDAPVFDNPMPLPGETDRAIARRVAALIHDGDTIQFGIGRLPEAISDALMEKRDLGIHTEMLGNSLGRLIRAGVVTNARKNFLPGESVVGFVWGSREFYDFIDSRQDIRIEPSRFVNDACIIGKNDNLVSVNSALSVDLTGQVCSESIGTLQYSGTGGAMDFAMGAFRSKGGRGIIAMPSTTGNGRISRITAVLAPGSAVSIQRGYTDYVITEYGTARLRGRTIPERAEALIGIAHPAFRDRLREDAERAGYLS</sequence>
<dbReference type="Gene3D" id="3.40.1080.10">
    <property type="entry name" value="Glutaconate Coenzyme A-transferase"/>
    <property type="match status" value="1"/>
</dbReference>
<dbReference type="SUPFAM" id="SSF100950">
    <property type="entry name" value="NagB/RpiA/CoA transferase-like"/>
    <property type="match status" value="2"/>
</dbReference>
<keyword evidence="3" id="KW-1185">Reference proteome</keyword>
<dbReference type="InterPro" id="IPR038460">
    <property type="entry name" value="AcetylCoA_hyd_C_sf"/>
</dbReference>
<feature type="domain" description="Acetyl-CoA hydrolase/transferase C-terminal" evidence="1">
    <location>
        <begin position="268"/>
        <end position="421"/>
    </location>
</feature>
<accession>A0A1I7EW99</accession>
<proteinExistence type="predicted"/>
<evidence type="ECO:0000313" key="2">
    <source>
        <dbReference type="EMBL" id="SFU28177.1"/>
    </source>
</evidence>
<evidence type="ECO:0000313" key="3">
    <source>
        <dbReference type="Proteomes" id="UP000198817"/>
    </source>
</evidence>
<dbReference type="PANTHER" id="PTHR21432">
    <property type="entry name" value="ACETYL-COA HYDROLASE-RELATED"/>
    <property type="match status" value="1"/>
</dbReference>
<dbReference type="PANTHER" id="PTHR21432:SF20">
    <property type="entry name" value="ACETYL-COA HYDROLASE"/>
    <property type="match status" value="1"/>
</dbReference>
<dbReference type="EMBL" id="FPBT01000001">
    <property type="protein sequence ID" value="SFU28177.1"/>
    <property type="molecule type" value="Genomic_DNA"/>
</dbReference>
<dbReference type="InterPro" id="IPR046433">
    <property type="entry name" value="ActCoA_hydro"/>
</dbReference>
<gene>
    <name evidence="2" type="ORF">SAMN05216508_10147</name>
</gene>
<dbReference type="Gene3D" id="3.30.750.70">
    <property type="entry name" value="4-hydroxybutyrate coenzyme like domains"/>
    <property type="match status" value="1"/>
</dbReference>
<keyword evidence="2" id="KW-0378">Hydrolase</keyword>
<dbReference type="RefSeq" id="WP_177207359.1">
    <property type="nucleotide sequence ID" value="NZ_FOWF01000002.1"/>
</dbReference>